<name>A0A3A5H3D9_9ACTN</name>
<dbReference type="RefSeq" id="WP_120059073.1">
    <property type="nucleotide sequence ID" value="NZ_QYRP01000002.1"/>
</dbReference>
<feature type="signal peptide" evidence="1">
    <location>
        <begin position="1"/>
        <end position="23"/>
    </location>
</feature>
<dbReference type="AlphaFoldDB" id="A0A3A5H3D9"/>
<evidence type="ECO:0000313" key="2">
    <source>
        <dbReference type="EMBL" id="RJS45172.1"/>
    </source>
</evidence>
<reference evidence="3" key="1">
    <citation type="submission" date="2018-09" db="EMBL/GenBank/DDBJ databases">
        <authorList>
            <person name="Zhu H."/>
        </authorList>
    </citation>
    <scope>NUCLEOTIDE SEQUENCE [LARGE SCALE GENOMIC DNA]</scope>
    <source>
        <strain evidence="3">K1W22B-1</strain>
    </source>
</reference>
<dbReference type="OrthoDB" id="4868309at2"/>
<dbReference type="Proteomes" id="UP000276542">
    <property type="component" value="Unassembled WGS sequence"/>
</dbReference>
<accession>A0A3A5H3D9</accession>
<feature type="chain" id="PRO_5038459279" description="Secreted protein" evidence="1">
    <location>
        <begin position="24"/>
        <end position="144"/>
    </location>
</feature>
<protein>
    <recommendedName>
        <fullName evidence="4">Secreted protein</fullName>
    </recommendedName>
</protein>
<comment type="caution">
    <text evidence="2">The sequence shown here is derived from an EMBL/GenBank/DDBJ whole genome shotgun (WGS) entry which is preliminary data.</text>
</comment>
<evidence type="ECO:0008006" key="4">
    <source>
        <dbReference type="Google" id="ProtNLM"/>
    </source>
</evidence>
<evidence type="ECO:0000256" key="1">
    <source>
        <dbReference type="SAM" id="SignalP"/>
    </source>
</evidence>
<keyword evidence="3" id="KW-1185">Reference proteome</keyword>
<evidence type="ECO:0000313" key="3">
    <source>
        <dbReference type="Proteomes" id="UP000276542"/>
    </source>
</evidence>
<proteinExistence type="predicted"/>
<gene>
    <name evidence="2" type="ORF">D4739_02265</name>
</gene>
<keyword evidence="1" id="KW-0732">Signal</keyword>
<dbReference type="EMBL" id="QYRP01000002">
    <property type="protein sequence ID" value="RJS45172.1"/>
    <property type="molecule type" value="Genomic_DNA"/>
</dbReference>
<sequence length="144" mass="14790">MASLRPRTLGAGLLLAATPLALAAPAQADPSGETFSLACDNGVSYTVITAGNGDFTPAHDTASNTTFVPTSFGEFHGEVTNAETGELIEEFTEPPATKGNSEKQRGTSLTCTFSFSGNEFVPELGITVHFEGGGSVSGFSTPAR</sequence>
<organism evidence="2 3">
    <name type="scientific">Nocardioides cavernaquae</name>
    <dbReference type="NCBI Taxonomy" id="2321396"/>
    <lineage>
        <taxon>Bacteria</taxon>
        <taxon>Bacillati</taxon>
        <taxon>Actinomycetota</taxon>
        <taxon>Actinomycetes</taxon>
        <taxon>Propionibacteriales</taxon>
        <taxon>Nocardioidaceae</taxon>
        <taxon>Nocardioides</taxon>
    </lineage>
</organism>